<keyword evidence="8" id="KW-1185">Reference proteome</keyword>
<evidence type="ECO:0000256" key="5">
    <source>
        <dbReference type="ARBA" id="ARBA00023136"/>
    </source>
</evidence>
<dbReference type="InterPro" id="IPR022791">
    <property type="entry name" value="L-PG_synthase/AglD"/>
</dbReference>
<dbReference type="EMBL" id="QFFI01000006">
    <property type="protein sequence ID" value="PWG64288.1"/>
    <property type="molecule type" value="Genomic_DNA"/>
</dbReference>
<dbReference type="Pfam" id="PF03706">
    <property type="entry name" value="LPG_synthase_TM"/>
    <property type="match status" value="1"/>
</dbReference>
<evidence type="ECO:0000313" key="7">
    <source>
        <dbReference type="EMBL" id="PWG64288.1"/>
    </source>
</evidence>
<dbReference type="RefSeq" id="WP_109676974.1">
    <property type="nucleotide sequence ID" value="NZ_CP086615.1"/>
</dbReference>
<feature type="transmembrane region" description="Helical" evidence="6">
    <location>
        <begin position="270"/>
        <end position="292"/>
    </location>
</feature>
<keyword evidence="5 6" id="KW-0472">Membrane</keyword>
<feature type="transmembrane region" description="Helical" evidence="6">
    <location>
        <begin position="39"/>
        <end position="58"/>
    </location>
</feature>
<dbReference type="PANTHER" id="PTHR40277">
    <property type="entry name" value="BLL5419 PROTEIN"/>
    <property type="match status" value="1"/>
</dbReference>
<keyword evidence="2" id="KW-1003">Cell membrane</keyword>
<sequence>MTGLPWVRVGSSLALLAIVVAQLDATALADRLAALSPAWVAAAFAVTVGQVLLSAWRWRYTARCLGLPLGLATAVREYYVATLLNQTLPGGVLGDARRAWRHARDAAQPGPAVRAVVLERASGQLAMAVLVLAALLSGLGPQAAALPPGFARAGGGAAAAALLLGGLAFGLRRRPWLRPWLADARRALLRPAVLPVQLLASLAVALSYVGVFALAALALGIEGAPADWLPLIPLVLLAMLIPVGFAGWGLREGVAALLWPLAGLPAADGVAASVTYGAVVLIASLPGALFLMRR</sequence>
<organism evidence="7 8">
    <name type="scientific">Sediminicurvatus halobius</name>
    <dbReference type="NCBI Taxonomy" id="2182432"/>
    <lineage>
        <taxon>Bacteria</taxon>
        <taxon>Pseudomonadati</taxon>
        <taxon>Pseudomonadota</taxon>
        <taxon>Gammaproteobacteria</taxon>
        <taxon>Chromatiales</taxon>
        <taxon>Ectothiorhodospiraceae</taxon>
        <taxon>Sediminicurvatus</taxon>
    </lineage>
</organism>
<keyword evidence="4 6" id="KW-1133">Transmembrane helix</keyword>
<reference evidence="7 8" key="1">
    <citation type="submission" date="2018-05" db="EMBL/GenBank/DDBJ databases">
        <title>Spiribacter halobius sp. nov., a moderately halophilic bacterium isolated from marine solar saltern.</title>
        <authorList>
            <person name="Zheng W.-S."/>
            <person name="Lu D.-C."/>
            <person name="Du Z.-J."/>
        </authorList>
    </citation>
    <scope>NUCLEOTIDE SEQUENCE [LARGE SCALE GENOMIC DNA]</scope>
    <source>
        <strain evidence="7 8">E85</strain>
    </source>
</reference>
<dbReference type="OrthoDB" id="9126302at2"/>
<proteinExistence type="predicted"/>
<comment type="caution">
    <text evidence="7">The sequence shown here is derived from an EMBL/GenBank/DDBJ whole genome shotgun (WGS) entry which is preliminary data.</text>
</comment>
<gene>
    <name evidence="7" type="ORF">DEM34_05220</name>
</gene>
<evidence type="ECO:0000256" key="4">
    <source>
        <dbReference type="ARBA" id="ARBA00022989"/>
    </source>
</evidence>
<keyword evidence="3 6" id="KW-0812">Transmembrane</keyword>
<feature type="transmembrane region" description="Helical" evidence="6">
    <location>
        <begin position="150"/>
        <end position="171"/>
    </location>
</feature>
<feature type="transmembrane region" description="Helical" evidence="6">
    <location>
        <begin position="192"/>
        <end position="219"/>
    </location>
</feature>
<evidence type="ECO:0000256" key="2">
    <source>
        <dbReference type="ARBA" id="ARBA00022475"/>
    </source>
</evidence>
<evidence type="ECO:0000313" key="8">
    <source>
        <dbReference type="Proteomes" id="UP000245474"/>
    </source>
</evidence>
<evidence type="ECO:0000256" key="6">
    <source>
        <dbReference type="SAM" id="Phobius"/>
    </source>
</evidence>
<evidence type="ECO:0000256" key="1">
    <source>
        <dbReference type="ARBA" id="ARBA00004651"/>
    </source>
</evidence>
<name>A0A2U2N5H9_9GAMM</name>
<dbReference type="AlphaFoldDB" id="A0A2U2N5H9"/>
<evidence type="ECO:0000256" key="3">
    <source>
        <dbReference type="ARBA" id="ARBA00022692"/>
    </source>
</evidence>
<dbReference type="Proteomes" id="UP000245474">
    <property type="component" value="Unassembled WGS sequence"/>
</dbReference>
<accession>A0A2U2N5H9</accession>
<feature type="transmembrane region" description="Helical" evidence="6">
    <location>
        <begin position="231"/>
        <end position="250"/>
    </location>
</feature>
<dbReference type="PANTHER" id="PTHR40277:SF1">
    <property type="entry name" value="BLL5419 PROTEIN"/>
    <property type="match status" value="1"/>
</dbReference>
<comment type="subcellular location">
    <subcellularLocation>
        <location evidence="1">Cell membrane</location>
        <topology evidence="1">Multi-pass membrane protein</topology>
    </subcellularLocation>
</comment>
<protein>
    <submittedName>
        <fullName evidence="7">Lysylphosphatidylglycerol synthetase family protein</fullName>
    </submittedName>
</protein>
<dbReference type="GO" id="GO:0005886">
    <property type="term" value="C:plasma membrane"/>
    <property type="evidence" value="ECO:0007669"/>
    <property type="project" value="UniProtKB-SubCell"/>
</dbReference>